<dbReference type="SUPFAM" id="SSF52540">
    <property type="entry name" value="P-loop containing nucleoside triphosphate hydrolases"/>
    <property type="match status" value="1"/>
</dbReference>
<dbReference type="Gene3D" id="3.40.50.10140">
    <property type="entry name" value="Toll/interleukin-1 receptor homology (TIR) domain"/>
    <property type="match status" value="1"/>
</dbReference>
<dbReference type="GO" id="GO:0005634">
    <property type="term" value="C:nucleus"/>
    <property type="evidence" value="ECO:0007669"/>
    <property type="project" value="UniProtKB-SubCell"/>
</dbReference>
<evidence type="ECO:0000313" key="16">
    <source>
        <dbReference type="Proteomes" id="UP001168098"/>
    </source>
</evidence>
<feature type="domain" description="TIR" evidence="14">
    <location>
        <begin position="34"/>
        <end position="198"/>
    </location>
</feature>
<feature type="compositionally biased region" description="Basic and acidic residues" evidence="13">
    <location>
        <begin position="1546"/>
        <end position="1563"/>
    </location>
</feature>
<dbReference type="Pfam" id="PF00931">
    <property type="entry name" value="NB-ARC"/>
    <property type="match status" value="1"/>
</dbReference>
<feature type="region of interest" description="Disordered" evidence="13">
    <location>
        <begin position="1546"/>
        <end position="1571"/>
    </location>
</feature>
<evidence type="ECO:0000256" key="4">
    <source>
        <dbReference type="ARBA" id="ARBA00022490"/>
    </source>
</evidence>
<comment type="subcellular location">
    <subcellularLocation>
        <location evidence="2">Cytoplasm</location>
    </subcellularLocation>
    <subcellularLocation>
        <location evidence="1">Nucleus</location>
    </subcellularLocation>
</comment>
<evidence type="ECO:0000256" key="1">
    <source>
        <dbReference type="ARBA" id="ARBA00004123"/>
    </source>
</evidence>
<dbReference type="InterPro" id="IPR045344">
    <property type="entry name" value="C-JID"/>
</dbReference>
<dbReference type="InterPro" id="IPR027417">
    <property type="entry name" value="P-loop_NTPase"/>
</dbReference>
<dbReference type="InterPro" id="IPR035897">
    <property type="entry name" value="Toll_tir_struct_dom_sf"/>
</dbReference>
<keyword evidence="8" id="KW-0611">Plant defense</keyword>
<reference evidence="15 16" key="1">
    <citation type="journal article" date="2023" name="BMC Biotechnol.">
        <title>Vitis rotundifolia cv Carlos genome sequencing.</title>
        <authorList>
            <person name="Huff M."/>
            <person name="Hulse-Kemp A."/>
            <person name="Scheffler B."/>
            <person name="Youngblood R."/>
            <person name="Simpson S."/>
            <person name="Babiker E."/>
            <person name="Staton M."/>
        </authorList>
    </citation>
    <scope>NUCLEOTIDE SEQUENCE [LARGE SCALE GENOMIC DNA]</scope>
    <source>
        <tissue evidence="15">Leaf</tissue>
    </source>
</reference>
<dbReference type="SMART" id="SM00255">
    <property type="entry name" value="TIR"/>
    <property type="match status" value="1"/>
</dbReference>
<dbReference type="Pfam" id="PF23282">
    <property type="entry name" value="WHD_ROQ1"/>
    <property type="match status" value="1"/>
</dbReference>
<comment type="caution">
    <text evidence="15">The sequence shown here is derived from an EMBL/GenBank/DDBJ whole genome shotgun (WGS) entry which is preliminary data.</text>
</comment>
<evidence type="ECO:0000259" key="14">
    <source>
        <dbReference type="PROSITE" id="PS50104"/>
    </source>
</evidence>
<evidence type="ECO:0000256" key="2">
    <source>
        <dbReference type="ARBA" id="ARBA00004496"/>
    </source>
</evidence>
<dbReference type="InterPro" id="IPR032675">
    <property type="entry name" value="LRR_dom_sf"/>
</dbReference>
<dbReference type="Gene3D" id="1.10.8.430">
    <property type="entry name" value="Helical domain of apoptotic protease-activating factors"/>
    <property type="match status" value="1"/>
</dbReference>
<sequence length="1571" mass="177328">MESFSETEKSIEDLAVASTSTQMVCYSSTSNPRWSHDVFLSFRGADTRYNFTNHLYTSLVERGINTFKDDDNLIRRGEEITPKLLKAVKESRSSIVVFSETYADSRWCLDELATIMECRREFGQLVFPIFYRVDPSDVRKQSGSFEEAFANYEENWKDKLERWRAALTEAANLSGGHLLQGYESKRIKEIIDRIVKRLNPKLLPVEEHIVGMDFRLNELKSLLNVHLDDIRMVGIYGPSGIGKTTTAKMVYNDILCQFNGGIFLEDVKSRSGFQLVQELLRGILAGKNVELNSINDGINMIKGRLGSKKVFVVIDDVDDSKQVKSLVKSCKWFGRGSRIILTTKNKHLLDVYGVDESYEAKVLCNEEAIQLFSWHAFKQNTPKEDYVDMSNRMVNYVQRFPLAIKVLGSFLYGMTIDEWKSTLGKLTKEGQEIDNVLEISYDGLDDNEKEILLDIACFYKGEDKDFALRILKSCSFYAEIGVRVLCDRCLISISNNMMSMHDLIQQMGWTVVRGKSREDPSKWSRLWDPDNIRHAFLGEKGSKNVEVISCDLSRSKEIQWNTKVFTKMKKLRLLKLHWSDHCGKVVLPPNFEFPSQELRYLHWEGYPLKTLPSNFHGENLVELHLRKSNIKQLWKRSKGLEKLKVIDLSYSKQLTKGPKFLGMPNVERLNLEGCTSLCKLHSSIGALNKLTYLNLGGCEKLQSLPSSMKFESLEVLHLNGCRNFTNFLEVHENMEQLKELYLDKSGIEELPSSIGSLTSLEILDLSECSNFKKFPEIHGNMKILRELRLNGTEIKELPSSIGDLTSLEILKLSKCSNFEELPSSIGSLTSLEILDLWGCSNFKKFPEIHGNMKILRKLHLNGTKIKELPSSIGDLTSLKILGLSECSNLEELPSNIGSLTSLEILDLSECSNLEELPSSIGSLTSLKILDLSECSNFKELPSSIGSLTSLKILDLSECSNFKKFPEIHGNMKILRELRLNGTKIIELPSSIEDLTSLKILGLSECSNLEELPSNIGSLTSLEILDLSECSNLEELPSSIGSLTSLKILDLSECSNFKELPSSIGSLTSLKILDLSECSNFKKFPEIHGNMKILRELRLNGTKIIELPSSIGSLTSLKILDLSECSNFKKFPEIHGNMKILRELRLNGTKIIELPSSIADLTSLKILGLSECSNFRKLPSSIGSLTSLEILDLSECSNFEELPSSIGSLTSLEILDLSECSNFEELPSSIGNLTCLTTLVVRNCSKLHSLPDNLRSLQCCLTTLDLGGCNLMGGGIPRDIWCLSSLEFLDVSKNHIRCIPVGIIQLLKLTTLRMNHCLMLEEIPELPSSLRRIEAHGCQHLETLSSPIHVLWSSLLNCFKSLIQEDGPLGEIDVFPLGEIDVFIPGSSGIPEWVSHQNKGCEVRIELPMNWYEDNNFLGFALFFHLLPLDDDDDELVNRYIITQKCKLIISHDDQSEMVASSIFLDSFCEAYWISSNCVSSDPALRVTYVPHIAIPDHYRSSWWKNFKAHLDTPFVSCQCGKNRAFKVEGCGIHLICAQDHRQQKPQLVREKASSSHHDTEDHPQHKRSKHL</sequence>
<evidence type="ECO:0000256" key="6">
    <source>
        <dbReference type="ARBA" id="ARBA00022737"/>
    </source>
</evidence>
<keyword evidence="7" id="KW-0378">Hydrolase</keyword>
<dbReference type="SUPFAM" id="SSF52200">
    <property type="entry name" value="Toll/Interleukin receptor TIR domain"/>
    <property type="match status" value="1"/>
</dbReference>
<evidence type="ECO:0000256" key="10">
    <source>
        <dbReference type="ARBA" id="ARBA00023242"/>
    </source>
</evidence>
<evidence type="ECO:0000256" key="8">
    <source>
        <dbReference type="ARBA" id="ARBA00022821"/>
    </source>
</evidence>
<name>A0AA39DA66_VITRO</name>
<evidence type="ECO:0000256" key="12">
    <source>
        <dbReference type="ARBA" id="ARBA00061488"/>
    </source>
</evidence>
<organism evidence="15 16">
    <name type="scientific">Vitis rotundifolia</name>
    <name type="common">Muscadine grape</name>
    <dbReference type="NCBI Taxonomy" id="103349"/>
    <lineage>
        <taxon>Eukaryota</taxon>
        <taxon>Viridiplantae</taxon>
        <taxon>Streptophyta</taxon>
        <taxon>Embryophyta</taxon>
        <taxon>Tracheophyta</taxon>
        <taxon>Spermatophyta</taxon>
        <taxon>Magnoliopsida</taxon>
        <taxon>eudicotyledons</taxon>
        <taxon>Gunneridae</taxon>
        <taxon>Pentapetalae</taxon>
        <taxon>rosids</taxon>
        <taxon>Vitales</taxon>
        <taxon>Vitaceae</taxon>
        <taxon>Viteae</taxon>
        <taxon>Vitis</taxon>
    </lineage>
</organism>
<dbReference type="GO" id="GO:0005737">
    <property type="term" value="C:cytoplasm"/>
    <property type="evidence" value="ECO:0007669"/>
    <property type="project" value="UniProtKB-SubCell"/>
</dbReference>
<dbReference type="InterPro" id="IPR044974">
    <property type="entry name" value="Disease_R_plants"/>
</dbReference>
<keyword evidence="9" id="KW-0520">NAD</keyword>
<dbReference type="PRINTS" id="PR00364">
    <property type="entry name" value="DISEASERSIST"/>
</dbReference>
<dbReference type="GO" id="GO:0050832">
    <property type="term" value="P:defense response to fungus"/>
    <property type="evidence" value="ECO:0007669"/>
    <property type="project" value="UniProtKB-ARBA"/>
</dbReference>
<dbReference type="SUPFAM" id="SSF52058">
    <property type="entry name" value="L domain-like"/>
    <property type="match status" value="3"/>
</dbReference>
<comment type="catalytic activity">
    <reaction evidence="11">
        <text>NAD(+) + H2O = ADP-D-ribose + nicotinamide + H(+)</text>
        <dbReference type="Rhea" id="RHEA:16301"/>
        <dbReference type="ChEBI" id="CHEBI:15377"/>
        <dbReference type="ChEBI" id="CHEBI:15378"/>
        <dbReference type="ChEBI" id="CHEBI:17154"/>
        <dbReference type="ChEBI" id="CHEBI:57540"/>
        <dbReference type="ChEBI" id="CHEBI:57967"/>
        <dbReference type="EC" id="3.2.2.6"/>
    </reaction>
    <physiologicalReaction direction="left-to-right" evidence="11">
        <dbReference type="Rhea" id="RHEA:16302"/>
    </physiologicalReaction>
</comment>
<dbReference type="InterPro" id="IPR042197">
    <property type="entry name" value="Apaf_helical"/>
</dbReference>
<evidence type="ECO:0000256" key="11">
    <source>
        <dbReference type="ARBA" id="ARBA00047304"/>
    </source>
</evidence>
<dbReference type="Pfam" id="PF20160">
    <property type="entry name" value="C-JID"/>
    <property type="match status" value="1"/>
</dbReference>
<keyword evidence="16" id="KW-1185">Reference proteome</keyword>
<dbReference type="Gene3D" id="3.80.10.10">
    <property type="entry name" value="Ribonuclease Inhibitor"/>
    <property type="match status" value="6"/>
</dbReference>
<dbReference type="Gene3D" id="3.40.50.300">
    <property type="entry name" value="P-loop containing nucleotide triphosphate hydrolases"/>
    <property type="match status" value="1"/>
</dbReference>
<evidence type="ECO:0000256" key="13">
    <source>
        <dbReference type="SAM" id="MobiDB-lite"/>
    </source>
</evidence>
<evidence type="ECO:0000313" key="15">
    <source>
        <dbReference type="EMBL" id="KAJ9676359.1"/>
    </source>
</evidence>
<dbReference type="InterPro" id="IPR055414">
    <property type="entry name" value="LRR_R13L4/SHOC2-like"/>
</dbReference>
<keyword evidence="5" id="KW-0433">Leucine-rich repeat</keyword>
<accession>A0AA39DA66</accession>
<evidence type="ECO:0000256" key="5">
    <source>
        <dbReference type="ARBA" id="ARBA00022614"/>
    </source>
</evidence>
<dbReference type="Pfam" id="PF23598">
    <property type="entry name" value="LRR_14"/>
    <property type="match status" value="4"/>
</dbReference>
<dbReference type="GO" id="GO:0043531">
    <property type="term" value="F:ADP binding"/>
    <property type="evidence" value="ECO:0007669"/>
    <property type="project" value="InterPro"/>
</dbReference>
<evidence type="ECO:0000256" key="7">
    <source>
        <dbReference type="ARBA" id="ARBA00022801"/>
    </source>
</evidence>
<dbReference type="InterPro" id="IPR058192">
    <property type="entry name" value="WHD_ROQ1-like"/>
</dbReference>
<dbReference type="InterPro" id="IPR001611">
    <property type="entry name" value="Leu-rich_rpt"/>
</dbReference>
<dbReference type="Pfam" id="PF01582">
    <property type="entry name" value="TIR"/>
    <property type="match status" value="1"/>
</dbReference>
<dbReference type="Pfam" id="PF00560">
    <property type="entry name" value="LRR_1"/>
    <property type="match status" value="1"/>
</dbReference>
<dbReference type="InterPro" id="IPR006553">
    <property type="entry name" value="Leu-rich_rpt_Cys-con_subtyp"/>
</dbReference>
<gene>
    <name evidence="15" type="ORF">PVL29_025064</name>
</gene>
<comment type="similarity">
    <text evidence="12">Belongs to the disease resistance TIR-NB-LRR family.</text>
</comment>
<proteinExistence type="inferred from homology"/>
<evidence type="ECO:0000256" key="3">
    <source>
        <dbReference type="ARBA" id="ARBA00011982"/>
    </source>
</evidence>
<evidence type="ECO:0000256" key="9">
    <source>
        <dbReference type="ARBA" id="ARBA00023027"/>
    </source>
</evidence>
<protein>
    <recommendedName>
        <fullName evidence="3">ADP-ribosyl cyclase/cyclic ADP-ribose hydrolase</fullName>
        <ecNumber evidence="3">3.2.2.6</ecNumber>
    </recommendedName>
</protein>
<dbReference type="Proteomes" id="UP001168098">
    <property type="component" value="Unassembled WGS sequence"/>
</dbReference>
<dbReference type="GO" id="GO:0061809">
    <property type="term" value="F:NAD+ nucleosidase activity, cyclic ADP-ribose generating"/>
    <property type="evidence" value="ECO:0007669"/>
    <property type="project" value="UniProtKB-EC"/>
</dbReference>
<dbReference type="SMART" id="SM00369">
    <property type="entry name" value="LRR_TYP"/>
    <property type="match status" value="11"/>
</dbReference>
<dbReference type="PROSITE" id="PS50104">
    <property type="entry name" value="TIR"/>
    <property type="match status" value="1"/>
</dbReference>
<dbReference type="InterPro" id="IPR003591">
    <property type="entry name" value="Leu-rich_rpt_typical-subtyp"/>
</dbReference>
<dbReference type="SMART" id="SM00367">
    <property type="entry name" value="LRR_CC"/>
    <property type="match status" value="5"/>
</dbReference>
<dbReference type="EC" id="3.2.2.6" evidence="3"/>
<dbReference type="PANTHER" id="PTHR11017:SF570">
    <property type="entry name" value="DISEASE RESISTANCE PROTEIN (TIR-NBS CLASS)-RELATED"/>
    <property type="match status" value="1"/>
</dbReference>
<keyword evidence="4" id="KW-0963">Cytoplasm</keyword>
<keyword evidence="10" id="KW-0539">Nucleus</keyword>
<dbReference type="GO" id="GO:0043068">
    <property type="term" value="P:positive regulation of programmed cell death"/>
    <property type="evidence" value="ECO:0007669"/>
    <property type="project" value="UniProtKB-ARBA"/>
</dbReference>
<dbReference type="EMBL" id="JARBHA010000018">
    <property type="protein sequence ID" value="KAJ9676359.1"/>
    <property type="molecule type" value="Genomic_DNA"/>
</dbReference>
<dbReference type="GO" id="GO:0007165">
    <property type="term" value="P:signal transduction"/>
    <property type="evidence" value="ECO:0007669"/>
    <property type="project" value="InterPro"/>
</dbReference>
<keyword evidence="6" id="KW-0677">Repeat</keyword>
<dbReference type="FunFam" id="3.40.50.10140:FF:000007">
    <property type="entry name" value="Disease resistance protein (TIR-NBS-LRR class)"/>
    <property type="match status" value="1"/>
</dbReference>
<dbReference type="InterPro" id="IPR002182">
    <property type="entry name" value="NB-ARC"/>
</dbReference>
<dbReference type="InterPro" id="IPR000157">
    <property type="entry name" value="TIR_dom"/>
</dbReference>
<dbReference type="PANTHER" id="PTHR11017">
    <property type="entry name" value="LEUCINE-RICH REPEAT-CONTAINING PROTEIN"/>
    <property type="match status" value="1"/>
</dbReference>